<gene>
    <name evidence="7" type="primary">GTE6</name>
    <name evidence="7" type="ORF">QJS10_CPB11g00982</name>
</gene>
<dbReference type="SMART" id="SM00297">
    <property type="entry name" value="BROMO"/>
    <property type="match status" value="1"/>
</dbReference>
<evidence type="ECO:0000256" key="3">
    <source>
        <dbReference type="ARBA" id="ARBA00023163"/>
    </source>
</evidence>
<reference evidence="7" key="1">
    <citation type="journal article" date="2023" name="Nat. Commun.">
        <title>Diploid and tetraploid genomes of Acorus and the evolution of monocots.</title>
        <authorList>
            <person name="Ma L."/>
            <person name="Liu K.W."/>
            <person name="Li Z."/>
            <person name="Hsiao Y.Y."/>
            <person name="Qi Y."/>
            <person name="Fu T."/>
            <person name="Tang G.D."/>
            <person name="Zhang D."/>
            <person name="Sun W.H."/>
            <person name="Liu D.K."/>
            <person name="Li Y."/>
            <person name="Chen G.Z."/>
            <person name="Liu X.D."/>
            <person name="Liao X.Y."/>
            <person name="Jiang Y.T."/>
            <person name="Yu X."/>
            <person name="Hao Y."/>
            <person name="Huang J."/>
            <person name="Zhao X.W."/>
            <person name="Ke S."/>
            <person name="Chen Y.Y."/>
            <person name="Wu W.L."/>
            <person name="Hsu J.L."/>
            <person name="Lin Y.F."/>
            <person name="Huang M.D."/>
            <person name="Li C.Y."/>
            <person name="Huang L."/>
            <person name="Wang Z.W."/>
            <person name="Zhao X."/>
            <person name="Zhong W.Y."/>
            <person name="Peng D.H."/>
            <person name="Ahmad S."/>
            <person name="Lan S."/>
            <person name="Zhang J.S."/>
            <person name="Tsai W.C."/>
            <person name="Van de Peer Y."/>
            <person name="Liu Z.J."/>
        </authorList>
    </citation>
    <scope>NUCLEOTIDE SEQUENCE</scope>
    <source>
        <strain evidence="7">CP</strain>
    </source>
</reference>
<dbReference type="PROSITE" id="PS50014">
    <property type="entry name" value="BROMODOMAIN_2"/>
    <property type="match status" value="1"/>
</dbReference>
<name>A0AAV9DV93_ACOCL</name>
<dbReference type="Gene3D" id="1.20.1270.220">
    <property type="match status" value="1"/>
</dbReference>
<accession>A0AAV9DV93</accession>
<evidence type="ECO:0000256" key="1">
    <source>
        <dbReference type="ARBA" id="ARBA00023015"/>
    </source>
</evidence>
<dbReference type="Pfam" id="PF17035">
    <property type="entry name" value="BET"/>
    <property type="match status" value="1"/>
</dbReference>
<reference evidence="7" key="2">
    <citation type="submission" date="2023-06" db="EMBL/GenBank/DDBJ databases">
        <authorList>
            <person name="Ma L."/>
            <person name="Liu K.-W."/>
            <person name="Li Z."/>
            <person name="Hsiao Y.-Y."/>
            <person name="Qi Y."/>
            <person name="Fu T."/>
            <person name="Tang G."/>
            <person name="Zhang D."/>
            <person name="Sun W.-H."/>
            <person name="Liu D.-K."/>
            <person name="Li Y."/>
            <person name="Chen G.-Z."/>
            <person name="Liu X.-D."/>
            <person name="Liao X.-Y."/>
            <person name="Jiang Y.-T."/>
            <person name="Yu X."/>
            <person name="Hao Y."/>
            <person name="Huang J."/>
            <person name="Zhao X.-W."/>
            <person name="Ke S."/>
            <person name="Chen Y.-Y."/>
            <person name="Wu W.-L."/>
            <person name="Hsu J.-L."/>
            <person name="Lin Y.-F."/>
            <person name="Huang M.-D."/>
            <person name="Li C.-Y."/>
            <person name="Huang L."/>
            <person name="Wang Z.-W."/>
            <person name="Zhao X."/>
            <person name="Zhong W.-Y."/>
            <person name="Peng D.-H."/>
            <person name="Ahmad S."/>
            <person name="Lan S."/>
            <person name="Zhang J.-S."/>
            <person name="Tsai W.-C."/>
            <person name="Van De Peer Y."/>
            <person name="Liu Z.-J."/>
        </authorList>
    </citation>
    <scope>NUCLEOTIDE SEQUENCE</scope>
    <source>
        <strain evidence="7">CP</strain>
        <tissue evidence="7">Leaves</tissue>
    </source>
</reference>
<evidence type="ECO:0000256" key="2">
    <source>
        <dbReference type="ARBA" id="ARBA00023117"/>
    </source>
</evidence>
<dbReference type="Pfam" id="PF00439">
    <property type="entry name" value="Bromodomain"/>
    <property type="match status" value="1"/>
</dbReference>
<feature type="domain" description="Bromo" evidence="5">
    <location>
        <begin position="109"/>
        <end position="184"/>
    </location>
</feature>
<evidence type="ECO:0000259" key="5">
    <source>
        <dbReference type="PROSITE" id="PS50014"/>
    </source>
</evidence>
<dbReference type="SUPFAM" id="SSF47370">
    <property type="entry name" value="Bromodomain"/>
    <property type="match status" value="1"/>
</dbReference>
<dbReference type="Proteomes" id="UP001180020">
    <property type="component" value="Unassembled WGS sequence"/>
</dbReference>
<evidence type="ECO:0000313" key="7">
    <source>
        <dbReference type="EMBL" id="KAK1304859.1"/>
    </source>
</evidence>
<evidence type="ECO:0000256" key="4">
    <source>
        <dbReference type="PROSITE-ProRule" id="PRU00035"/>
    </source>
</evidence>
<dbReference type="PANTHER" id="PTHR45926">
    <property type="entry name" value="OSJNBA0053K19.4 PROTEIN"/>
    <property type="match status" value="1"/>
</dbReference>
<evidence type="ECO:0000259" key="6">
    <source>
        <dbReference type="PROSITE" id="PS51525"/>
    </source>
</evidence>
<dbReference type="Gene3D" id="1.20.920.10">
    <property type="entry name" value="Bromodomain-like"/>
    <property type="match status" value="1"/>
</dbReference>
<dbReference type="AlphaFoldDB" id="A0AAV9DV93"/>
<dbReference type="PROSITE" id="PS51525">
    <property type="entry name" value="NET"/>
    <property type="match status" value="1"/>
</dbReference>
<protein>
    <submittedName>
        <fullName evidence="7">Transcription factor GTE6</fullName>
    </submittedName>
</protein>
<dbReference type="InterPro" id="IPR001487">
    <property type="entry name" value="Bromodomain"/>
</dbReference>
<sequence length="364" mass="42006">MGTLDSDSVKKGSGEVVIAAEVERFRHQIDEETFKVDELEKKVNEVAQFYMSSNKKPLSKCGSVMKDREKERQILGRKKQSDGTIKEYTCTKRMQELMRQFGTILKQIMQHRYSWIFMEPVDVKSLGLHDYYEVIKKPMDFGTIKNQMEAKDGTRYKHVREICADVRLVFENAMTYNAKGSDVYDMAETLSAKFEERWQQLLLKVIEEEDKHKEEVAESHLDMQESQEDGIAKLARDTGNELDELVLHLEEFREMVVQKCRKISTEEKRKLGAGLTRLTPQDLTKALEIIAQMNPNFQASAEEVDIDMDALSESTLWKLKFFVKGALEAQANKTAANKGQENSKRKREICDALAKTAKKRNKKI</sequence>
<feature type="domain" description="NET" evidence="6">
    <location>
        <begin position="253"/>
        <end position="334"/>
    </location>
</feature>
<keyword evidence="1" id="KW-0805">Transcription regulation</keyword>
<keyword evidence="3" id="KW-0804">Transcription</keyword>
<evidence type="ECO:0000313" key="8">
    <source>
        <dbReference type="Proteomes" id="UP001180020"/>
    </source>
</evidence>
<dbReference type="PRINTS" id="PR00503">
    <property type="entry name" value="BROMODOMAIN"/>
</dbReference>
<dbReference type="InterPro" id="IPR036427">
    <property type="entry name" value="Bromodomain-like_sf"/>
</dbReference>
<organism evidence="7 8">
    <name type="scientific">Acorus calamus</name>
    <name type="common">Sweet flag</name>
    <dbReference type="NCBI Taxonomy" id="4465"/>
    <lineage>
        <taxon>Eukaryota</taxon>
        <taxon>Viridiplantae</taxon>
        <taxon>Streptophyta</taxon>
        <taxon>Embryophyta</taxon>
        <taxon>Tracheophyta</taxon>
        <taxon>Spermatophyta</taxon>
        <taxon>Magnoliopsida</taxon>
        <taxon>Liliopsida</taxon>
        <taxon>Acoraceae</taxon>
        <taxon>Acorus</taxon>
    </lineage>
</organism>
<comment type="caution">
    <text evidence="7">The sequence shown here is derived from an EMBL/GenBank/DDBJ whole genome shotgun (WGS) entry which is preliminary data.</text>
</comment>
<keyword evidence="2 4" id="KW-0103">Bromodomain</keyword>
<dbReference type="InterPro" id="IPR027353">
    <property type="entry name" value="NET_dom"/>
</dbReference>
<dbReference type="InterPro" id="IPR038336">
    <property type="entry name" value="NET_sf"/>
</dbReference>
<keyword evidence="8" id="KW-1185">Reference proteome</keyword>
<dbReference type="EMBL" id="JAUJYO010000011">
    <property type="protein sequence ID" value="KAK1304859.1"/>
    <property type="molecule type" value="Genomic_DNA"/>
</dbReference>
<proteinExistence type="predicted"/>